<feature type="domain" description="Type I restriction modification DNA specificity" evidence="4">
    <location>
        <begin position="46"/>
        <end position="176"/>
    </location>
</feature>
<evidence type="ECO:0000256" key="2">
    <source>
        <dbReference type="ARBA" id="ARBA00022747"/>
    </source>
</evidence>
<keyword evidence="5" id="KW-0378">Hydrolase</keyword>
<dbReference type="InterPro" id="IPR052021">
    <property type="entry name" value="Type-I_RS_S_subunit"/>
</dbReference>
<dbReference type="InterPro" id="IPR000055">
    <property type="entry name" value="Restrct_endonuc_typeI_TRD"/>
</dbReference>
<dbReference type="InterPro" id="IPR044946">
    <property type="entry name" value="Restrct_endonuc_typeI_TRD_sf"/>
</dbReference>
<dbReference type="PANTHER" id="PTHR30408">
    <property type="entry name" value="TYPE-1 RESTRICTION ENZYME ECOKI SPECIFICITY PROTEIN"/>
    <property type="match status" value="1"/>
</dbReference>
<comment type="similarity">
    <text evidence="1">Belongs to the type-I restriction system S methylase family.</text>
</comment>
<dbReference type="STRING" id="35756.GCA_001044155_00323"/>
<dbReference type="RefSeq" id="WP_018582625.1">
    <property type="nucleotide sequence ID" value="NZ_LDYD01000019.1"/>
</dbReference>
<reference evidence="5 6" key="1">
    <citation type="submission" date="2018-06" db="EMBL/GenBank/DDBJ databases">
        <authorList>
            <consortium name="Pathogen Informatics"/>
            <person name="Doyle S."/>
        </authorList>
    </citation>
    <scope>NUCLEOTIDE SEQUENCE [LARGE SCALE GENOMIC DNA]</scope>
    <source>
        <strain evidence="5 6">NCTC11862</strain>
    </source>
</reference>
<dbReference type="Gene3D" id="3.90.220.20">
    <property type="entry name" value="DNA methylase specificity domains"/>
    <property type="match status" value="2"/>
</dbReference>
<evidence type="ECO:0000313" key="6">
    <source>
        <dbReference type="Proteomes" id="UP000254467"/>
    </source>
</evidence>
<name>A0A376CM16_9CORY</name>
<dbReference type="GO" id="GO:0003677">
    <property type="term" value="F:DNA binding"/>
    <property type="evidence" value="ECO:0007669"/>
    <property type="project" value="UniProtKB-KW"/>
</dbReference>
<dbReference type="SUPFAM" id="SSF116734">
    <property type="entry name" value="DNA methylase specificity domain"/>
    <property type="match status" value="2"/>
</dbReference>
<dbReference type="PANTHER" id="PTHR30408:SF12">
    <property type="entry name" value="TYPE I RESTRICTION ENZYME MJAVIII SPECIFICITY SUBUNIT"/>
    <property type="match status" value="1"/>
</dbReference>
<dbReference type="GO" id="GO:0009035">
    <property type="term" value="F:type I site-specific deoxyribonuclease activity"/>
    <property type="evidence" value="ECO:0007669"/>
    <property type="project" value="UniProtKB-EC"/>
</dbReference>
<evidence type="ECO:0000313" key="5">
    <source>
        <dbReference type="EMBL" id="STC69149.1"/>
    </source>
</evidence>
<dbReference type="REBASE" id="428887">
    <property type="entry name" value="S.Cpi11862I"/>
</dbReference>
<evidence type="ECO:0000256" key="3">
    <source>
        <dbReference type="ARBA" id="ARBA00023125"/>
    </source>
</evidence>
<dbReference type="Pfam" id="PF01420">
    <property type="entry name" value="Methylase_S"/>
    <property type="match status" value="1"/>
</dbReference>
<gene>
    <name evidence="5" type="primary">hsdS</name>
    <name evidence="5" type="ORF">NCTC11862_00930</name>
</gene>
<protein>
    <submittedName>
        <fullName evidence="5">Type I restriction enzyme, S subunit</fullName>
        <ecNumber evidence="5">3.1.21.3</ecNumber>
    </submittedName>
</protein>
<dbReference type="Proteomes" id="UP000254467">
    <property type="component" value="Unassembled WGS sequence"/>
</dbReference>
<evidence type="ECO:0000256" key="1">
    <source>
        <dbReference type="ARBA" id="ARBA00010923"/>
    </source>
</evidence>
<dbReference type="EMBL" id="UFXQ01000001">
    <property type="protein sequence ID" value="STC69149.1"/>
    <property type="molecule type" value="Genomic_DNA"/>
</dbReference>
<organism evidence="5 6">
    <name type="scientific">Corynebacterium pilosum</name>
    <dbReference type="NCBI Taxonomy" id="35756"/>
    <lineage>
        <taxon>Bacteria</taxon>
        <taxon>Bacillati</taxon>
        <taxon>Actinomycetota</taxon>
        <taxon>Actinomycetes</taxon>
        <taxon>Mycobacteriales</taxon>
        <taxon>Corynebacteriaceae</taxon>
        <taxon>Corynebacterium</taxon>
    </lineage>
</organism>
<keyword evidence="3" id="KW-0238">DNA-binding</keyword>
<proteinExistence type="inferred from homology"/>
<keyword evidence="6" id="KW-1185">Reference proteome</keyword>
<keyword evidence="2" id="KW-0680">Restriction system</keyword>
<dbReference type="EC" id="3.1.21.3" evidence="5"/>
<dbReference type="CDD" id="cd17521">
    <property type="entry name" value="RMtype1_S_Sau13435ORF2165P_TRD2-CR2_like"/>
    <property type="match status" value="1"/>
</dbReference>
<dbReference type="GO" id="GO:0009307">
    <property type="term" value="P:DNA restriction-modification system"/>
    <property type="evidence" value="ECO:0007669"/>
    <property type="project" value="UniProtKB-KW"/>
</dbReference>
<sequence>MAGTKSSAKWPMVKLGELYRKTKSVDPRKYPDQPFVLYSVPAFDENEPERLVGSEIGSSKTILENGDVLLSKIVPHIRRSWVVGSHEGQVVGSSEWIVFNDERFDARFLQHFLISDIFHAKLMTTVAGVGGSLSRARPSSVALIPIPLPPLDEQRRIADILDVSQDLCRKAEHQLLNLNGLLASYFAGVFSNVVKSQPLGEMLRAKPEYGIGAPSTEFDQTIGRYIRITDITEQGLLRSDSVRSPDFSEKTYPQAKIVNDGDLLVARTGATVGKSYLHRTESSNPFWYAGYLIRFRIDPAIVQPEIVYDFMHTPAYWAWVEARKRTVAQPNINAQIYCKELKIPVPEKGVADKYLEVRKLVTGQIEVAKERLFKLNELHKSLSIRAFQGEL</sequence>
<evidence type="ECO:0000259" key="4">
    <source>
        <dbReference type="Pfam" id="PF01420"/>
    </source>
</evidence>
<dbReference type="AlphaFoldDB" id="A0A376CM16"/>
<dbReference type="OrthoDB" id="3197085at2"/>
<accession>A0A376CM16</accession>